<accession>A0A1F5MI80</accession>
<reference evidence="1 2" key="1">
    <citation type="journal article" date="2016" name="Nat. Commun.">
        <title>Thousands of microbial genomes shed light on interconnected biogeochemical processes in an aquifer system.</title>
        <authorList>
            <person name="Anantharaman K."/>
            <person name="Brown C.T."/>
            <person name="Hug L.A."/>
            <person name="Sharon I."/>
            <person name="Castelle C.J."/>
            <person name="Probst A.J."/>
            <person name="Thomas B.C."/>
            <person name="Singh A."/>
            <person name="Wilkins M.J."/>
            <person name="Karaoz U."/>
            <person name="Brodie E.L."/>
            <person name="Williams K.H."/>
            <person name="Hubbard S.S."/>
            <person name="Banfield J.F."/>
        </authorList>
    </citation>
    <scope>NUCLEOTIDE SEQUENCE [LARGE SCALE GENOMIC DNA]</scope>
</reference>
<name>A0A1F5MI80_9BACT</name>
<dbReference type="Proteomes" id="UP000178859">
    <property type="component" value="Unassembled WGS sequence"/>
</dbReference>
<evidence type="ECO:0000313" key="2">
    <source>
        <dbReference type="Proteomes" id="UP000178859"/>
    </source>
</evidence>
<evidence type="ECO:0000313" key="1">
    <source>
        <dbReference type="EMBL" id="OGE65062.1"/>
    </source>
</evidence>
<comment type="caution">
    <text evidence="1">The sequence shown here is derived from an EMBL/GenBank/DDBJ whole genome shotgun (WGS) entry which is preliminary data.</text>
</comment>
<proteinExistence type="predicted"/>
<gene>
    <name evidence="1" type="ORF">A3I48_02775</name>
</gene>
<organism evidence="1 2">
    <name type="scientific">Candidatus Daviesbacteria bacterium RIFCSPLOWO2_02_FULL_36_7</name>
    <dbReference type="NCBI Taxonomy" id="1797792"/>
    <lineage>
        <taxon>Bacteria</taxon>
        <taxon>Candidatus Daviesiibacteriota</taxon>
    </lineage>
</organism>
<dbReference type="EMBL" id="MFDT01000004">
    <property type="protein sequence ID" value="OGE65062.1"/>
    <property type="molecule type" value="Genomic_DNA"/>
</dbReference>
<sequence>MIKLLLIVVFILTGFFAYRFFSQNEAVPFVNESQTEKIFVEKIPGSKFHSPDATWWGYNQSKIVRFKDLVFMYIIENLDDSSKTLSNFVVYIKDGNKPWQKGASFPTSRPGNILIDSSGVLHAFVFEPTDVVKNDSRGKLIHYFFPNSNLGDITNYEKETVVEEKEDVETVNIRIGAAIGEDDTMAIGFGLTTYNPLYQGHSEQVYFKKPQDPQWSHLIAGENLGHDWFYPFVIASKDGFQLLPIQDDYVKTDDPGVYSNLYQKIMYLNYKDGVWKKEIIADLTSHPLAQKRYRLLEQSEFFEDSFGKIHIIYKESLDPLTQWKVTGFKHLVKTGDKWNTKEIDQEDKNLGWIRIFEVDSKIYYLGTSWNKVFLKGADSAKWVELDTPADVKAIYPYVATRKGGTKDGGNYVDVLLLGADKKEYDTTSHYYLKIPKKEILEGLFYRKSE</sequence>
<dbReference type="AlphaFoldDB" id="A0A1F5MI80"/>
<protein>
    <submittedName>
        <fullName evidence="1">Uncharacterized protein</fullName>
    </submittedName>
</protein>